<sequence>MEGPDLTSYSAVEPVPARTPCMADCSCETANLGLRARHSLPDAGGVIEFRGRRGLQLLADCLPALLQLLLQGIQLDSVQLQHRTGALFPLPLPDRASAHLDVLLSLILLLHQLAGGGVQFLTFRLQLQNGRLRVTKDMPGCVVEGAVLTHVIEHLLKVLQLSVVGLARLQLGHPSSQCLMPLPQAAQAPKSIHCFRVTLRPTSDAFRPRPTRLRQWWGPTSR</sequence>
<gene>
    <name evidence="1" type="ORF">JZ751_013108</name>
</gene>
<evidence type="ECO:0000313" key="1">
    <source>
        <dbReference type="EMBL" id="KAG9343730.1"/>
    </source>
</evidence>
<dbReference type="Proteomes" id="UP000824540">
    <property type="component" value="Unassembled WGS sequence"/>
</dbReference>
<accession>A0A8T2NWR3</accession>
<proteinExistence type="predicted"/>
<protein>
    <submittedName>
        <fullName evidence="1">Uncharacterized protein</fullName>
    </submittedName>
</protein>
<name>A0A8T2NWR3_9TELE</name>
<organism evidence="1 2">
    <name type="scientific">Albula glossodonta</name>
    <name type="common">roundjaw bonefish</name>
    <dbReference type="NCBI Taxonomy" id="121402"/>
    <lineage>
        <taxon>Eukaryota</taxon>
        <taxon>Metazoa</taxon>
        <taxon>Chordata</taxon>
        <taxon>Craniata</taxon>
        <taxon>Vertebrata</taxon>
        <taxon>Euteleostomi</taxon>
        <taxon>Actinopterygii</taxon>
        <taxon>Neopterygii</taxon>
        <taxon>Teleostei</taxon>
        <taxon>Albuliformes</taxon>
        <taxon>Albulidae</taxon>
        <taxon>Albula</taxon>
    </lineage>
</organism>
<evidence type="ECO:0000313" key="2">
    <source>
        <dbReference type="Proteomes" id="UP000824540"/>
    </source>
</evidence>
<dbReference type="AlphaFoldDB" id="A0A8T2NWR3"/>
<keyword evidence="2" id="KW-1185">Reference proteome</keyword>
<comment type="caution">
    <text evidence="1">The sequence shown here is derived from an EMBL/GenBank/DDBJ whole genome shotgun (WGS) entry which is preliminary data.</text>
</comment>
<reference evidence="1" key="1">
    <citation type="thesis" date="2021" institute="BYU ScholarsArchive" country="Provo, UT, USA">
        <title>Applications of and Algorithms for Genome Assembly and Genomic Analyses with an Emphasis on Marine Teleosts.</title>
        <authorList>
            <person name="Pickett B.D."/>
        </authorList>
    </citation>
    <scope>NUCLEOTIDE SEQUENCE</scope>
    <source>
        <strain evidence="1">HI-2016</strain>
    </source>
</reference>
<dbReference type="EMBL" id="JAFBMS010000022">
    <property type="protein sequence ID" value="KAG9343730.1"/>
    <property type="molecule type" value="Genomic_DNA"/>
</dbReference>